<evidence type="ECO:0000313" key="1">
    <source>
        <dbReference type="EMBL" id="MBX56015.1"/>
    </source>
</evidence>
<dbReference type="PROSITE" id="PS51257">
    <property type="entry name" value="PROKAR_LIPOPROTEIN"/>
    <property type="match status" value="1"/>
</dbReference>
<name>A0A2P2PMW4_RHIMU</name>
<accession>A0A2P2PMW4</accession>
<organism evidence="1">
    <name type="scientific">Rhizophora mucronata</name>
    <name type="common">Asiatic mangrove</name>
    <dbReference type="NCBI Taxonomy" id="61149"/>
    <lineage>
        <taxon>Eukaryota</taxon>
        <taxon>Viridiplantae</taxon>
        <taxon>Streptophyta</taxon>
        <taxon>Embryophyta</taxon>
        <taxon>Tracheophyta</taxon>
        <taxon>Spermatophyta</taxon>
        <taxon>Magnoliopsida</taxon>
        <taxon>eudicotyledons</taxon>
        <taxon>Gunneridae</taxon>
        <taxon>Pentapetalae</taxon>
        <taxon>rosids</taxon>
        <taxon>fabids</taxon>
        <taxon>Malpighiales</taxon>
        <taxon>Rhizophoraceae</taxon>
        <taxon>Rhizophora</taxon>
    </lineage>
</organism>
<sequence>MPRRFVFQLVLVGLLACILVLFLLCTTRDIPPSISNARNTLLLETNRQGRMHSTL</sequence>
<dbReference type="AlphaFoldDB" id="A0A2P2PMW4"/>
<reference evidence="1" key="1">
    <citation type="submission" date="2018-02" db="EMBL/GenBank/DDBJ databases">
        <title>Rhizophora mucronata_Transcriptome.</title>
        <authorList>
            <person name="Meera S.P."/>
            <person name="Sreeshan A."/>
            <person name="Augustine A."/>
        </authorList>
    </citation>
    <scope>NUCLEOTIDE SEQUENCE</scope>
    <source>
        <tissue evidence="1">Leaf</tissue>
    </source>
</reference>
<dbReference type="EMBL" id="GGEC01075531">
    <property type="protein sequence ID" value="MBX56015.1"/>
    <property type="molecule type" value="Transcribed_RNA"/>
</dbReference>
<protein>
    <submittedName>
        <fullName evidence="1">Uncharacterized protein</fullName>
    </submittedName>
</protein>
<proteinExistence type="predicted"/>